<feature type="region of interest" description="Disordered" evidence="1">
    <location>
        <begin position="1"/>
        <end position="93"/>
    </location>
</feature>
<dbReference type="EMBL" id="JAPQKR010000016">
    <property type="protein sequence ID" value="KAJ5190575.1"/>
    <property type="molecule type" value="Genomic_DNA"/>
</dbReference>
<dbReference type="Proteomes" id="UP001150904">
    <property type="component" value="Unassembled WGS sequence"/>
</dbReference>
<proteinExistence type="predicted"/>
<evidence type="ECO:0000313" key="2">
    <source>
        <dbReference type="EMBL" id="KAJ5190575.1"/>
    </source>
</evidence>
<name>A0A9W9J951_9EURO</name>
<reference evidence="2" key="2">
    <citation type="journal article" date="2023" name="IMA Fungus">
        <title>Comparative genomic study of the Penicillium genus elucidates a diverse pangenome and 15 lateral gene transfer events.</title>
        <authorList>
            <person name="Petersen C."/>
            <person name="Sorensen T."/>
            <person name="Nielsen M.R."/>
            <person name="Sondergaard T.E."/>
            <person name="Sorensen J.L."/>
            <person name="Fitzpatrick D.A."/>
            <person name="Frisvad J.C."/>
            <person name="Nielsen K.L."/>
        </authorList>
    </citation>
    <scope>NUCLEOTIDE SEQUENCE</scope>
    <source>
        <strain evidence="2">IBT 15544</strain>
    </source>
</reference>
<reference evidence="2" key="1">
    <citation type="submission" date="2022-12" db="EMBL/GenBank/DDBJ databases">
        <authorList>
            <person name="Petersen C."/>
        </authorList>
    </citation>
    <scope>NUCLEOTIDE SEQUENCE</scope>
    <source>
        <strain evidence="2">IBT 15544</strain>
    </source>
</reference>
<keyword evidence="3" id="KW-1185">Reference proteome</keyword>
<dbReference type="RefSeq" id="XP_058303515.1">
    <property type="nucleotide sequence ID" value="XM_058456616.1"/>
</dbReference>
<organism evidence="2 3">
    <name type="scientific">Penicillium cinerascens</name>
    <dbReference type="NCBI Taxonomy" id="70096"/>
    <lineage>
        <taxon>Eukaryota</taxon>
        <taxon>Fungi</taxon>
        <taxon>Dikarya</taxon>
        <taxon>Ascomycota</taxon>
        <taxon>Pezizomycotina</taxon>
        <taxon>Eurotiomycetes</taxon>
        <taxon>Eurotiomycetidae</taxon>
        <taxon>Eurotiales</taxon>
        <taxon>Aspergillaceae</taxon>
        <taxon>Penicillium</taxon>
    </lineage>
</organism>
<dbReference type="GeneID" id="83183917"/>
<dbReference type="AlphaFoldDB" id="A0A9W9J951"/>
<accession>A0A9W9J951</accession>
<dbReference type="OrthoDB" id="4341740at2759"/>
<evidence type="ECO:0000256" key="1">
    <source>
        <dbReference type="SAM" id="MobiDB-lite"/>
    </source>
</evidence>
<evidence type="ECO:0000313" key="3">
    <source>
        <dbReference type="Proteomes" id="UP001150904"/>
    </source>
</evidence>
<comment type="caution">
    <text evidence="2">The sequence shown here is derived from an EMBL/GenBank/DDBJ whole genome shotgun (WGS) entry which is preliminary data.</text>
</comment>
<protein>
    <submittedName>
        <fullName evidence="2">Uncharacterized protein</fullName>
    </submittedName>
</protein>
<gene>
    <name evidence="2" type="ORF">N7498_009560</name>
</gene>
<sequence length="223" mass="24345">MQVPIWLGAPYGEISPSRRRSSRAWPPTDKGRPATPSTSDLSESNQGHKCCPNCYHRAHDADCSRNKKKRQSNNQGQRPPAPSPAFSASSSTKVATPLPHLHHLHSISGYPVMAAYPPDPIHSYIHPAHAQAAPSPQQPAEIPREAPQAMCTCQQPVTPETESRNYYCCCRTGEYRSEYSADFDDVASEGSTEAVAGFEYENPGVACYHPLYLAVPVGTAPME</sequence>
<feature type="compositionally biased region" description="Polar residues" evidence="1">
    <location>
        <begin position="35"/>
        <end position="47"/>
    </location>
</feature>